<name>A0AAE1HWV2_9NEOP</name>
<dbReference type="EMBL" id="JAHWGI010001376">
    <property type="protein sequence ID" value="KAK3929067.1"/>
    <property type="molecule type" value="Genomic_DNA"/>
</dbReference>
<reference evidence="1" key="1">
    <citation type="submission" date="2021-07" db="EMBL/GenBank/DDBJ databases">
        <authorList>
            <person name="Catto M.A."/>
            <person name="Jacobson A."/>
            <person name="Kennedy G."/>
            <person name="Labadie P."/>
            <person name="Hunt B.G."/>
            <person name="Srinivasan R."/>
        </authorList>
    </citation>
    <scope>NUCLEOTIDE SEQUENCE</scope>
    <source>
        <strain evidence="1">PL_HMW_Pooled</strain>
        <tissue evidence="1">Head</tissue>
    </source>
</reference>
<evidence type="ECO:0000313" key="2">
    <source>
        <dbReference type="Proteomes" id="UP001219518"/>
    </source>
</evidence>
<proteinExistence type="predicted"/>
<gene>
    <name evidence="1" type="ORF">KUF71_017553</name>
</gene>
<keyword evidence="2" id="KW-1185">Reference proteome</keyword>
<accession>A0AAE1HWV2</accession>
<evidence type="ECO:0000313" key="1">
    <source>
        <dbReference type="EMBL" id="KAK3929067.1"/>
    </source>
</evidence>
<dbReference type="Proteomes" id="UP001219518">
    <property type="component" value="Unassembled WGS sequence"/>
</dbReference>
<reference evidence="1" key="2">
    <citation type="journal article" date="2023" name="BMC Genomics">
        <title>Pest status, molecular evolution, and epigenetic factors derived from the genome assembly of Frankliniella fusca, a thysanopteran phytovirus vector.</title>
        <authorList>
            <person name="Catto M.A."/>
            <person name="Labadie P.E."/>
            <person name="Jacobson A.L."/>
            <person name="Kennedy G.G."/>
            <person name="Srinivasan R."/>
            <person name="Hunt B.G."/>
        </authorList>
    </citation>
    <scope>NUCLEOTIDE SEQUENCE</scope>
    <source>
        <strain evidence="1">PL_HMW_Pooled</strain>
    </source>
</reference>
<sequence>MPASYSALDILEIVTFGQMAAFGQWSPMIVKPQHSAYLERGWWECKHFHLRTWQRQYQLSNLRGLNESLIVAYIIMSSNGFIHPLTYNFVMSEASDFILRQHPALGPCLRWGSFMKHKFYNTVTLVLADATSAVYKSMIICGRLCESVREPMAAVLSGLIVIWWQSPVVQSKLQSSLMLSILDMLFGPLLRSHPWGASCKRSITREQPLLGKLSIQLSQSLAFSADGPSVGSPQRAYGLHTGPPATQLLIPKNPQPQVPVFRKSKRLMHCRDSMCLFPLVKVTIVDLRNPAPTVEPSRTVGSTATKVTMLKGTSYAWDQHQFIIMDAAKRDQELLSVDEVHNVDDRNHLVQRCRKHSSMPSE</sequence>
<dbReference type="AlphaFoldDB" id="A0AAE1HWV2"/>
<comment type="caution">
    <text evidence="1">The sequence shown here is derived from an EMBL/GenBank/DDBJ whole genome shotgun (WGS) entry which is preliminary data.</text>
</comment>
<organism evidence="1 2">
    <name type="scientific">Frankliniella fusca</name>
    <dbReference type="NCBI Taxonomy" id="407009"/>
    <lineage>
        <taxon>Eukaryota</taxon>
        <taxon>Metazoa</taxon>
        <taxon>Ecdysozoa</taxon>
        <taxon>Arthropoda</taxon>
        <taxon>Hexapoda</taxon>
        <taxon>Insecta</taxon>
        <taxon>Pterygota</taxon>
        <taxon>Neoptera</taxon>
        <taxon>Paraneoptera</taxon>
        <taxon>Thysanoptera</taxon>
        <taxon>Terebrantia</taxon>
        <taxon>Thripoidea</taxon>
        <taxon>Thripidae</taxon>
        <taxon>Frankliniella</taxon>
    </lineage>
</organism>
<protein>
    <submittedName>
        <fullName evidence="1">tRNA N6-adenosine threonylcarbamoyltransferase</fullName>
    </submittedName>
</protein>